<dbReference type="STRING" id="1869.MB27_28020"/>
<dbReference type="RefSeq" id="WP_043529249.1">
    <property type="nucleotide sequence ID" value="NZ_BAABKU010000046.1"/>
</dbReference>
<dbReference type="OrthoDB" id="4319448at2"/>
<proteinExistence type="predicted"/>
<comment type="caution">
    <text evidence="1">The sequence shown here is derived from an EMBL/GenBank/DDBJ whole genome shotgun (WGS) entry which is preliminary data.</text>
</comment>
<protein>
    <submittedName>
        <fullName evidence="1">Uncharacterized protein</fullName>
    </submittedName>
</protein>
<dbReference type="SUPFAM" id="SSF48452">
    <property type="entry name" value="TPR-like"/>
    <property type="match status" value="1"/>
</dbReference>
<organism evidence="1 2">
    <name type="scientific">Actinoplanes utahensis</name>
    <dbReference type="NCBI Taxonomy" id="1869"/>
    <lineage>
        <taxon>Bacteria</taxon>
        <taxon>Bacillati</taxon>
        <taxon>Actinomycetota</taxon>
        <taxon>Actinomycetes</taxon>
        <taxon>Micromonosporales</taxon>
        <taxon>Micromonosporaceae</taxon>
        <taxon>Actinoplanes</taxon>
    </lineage>
</organism>
<reference evidence="1 2" key="1">
    <citation type="submission" date="2014-10" db="EMBL/GenBank/DDBJ databases">
        <title>Draft genome sequence of Actinoplanes utahensis NRRL 12052.</title>
        <authorList>
            <person name="Velasco-Bucheli B."/>
            <person name="del Cerro C."/>
            <person name="Hormigo D."/>
            <person name="Garcia J.L."/>
            <person name="Acebal C."/>
            <person name="Arroyo M."/>
            <person name="de la Mata I."/>
        </authorList>
    </citation>
    <scope>NUCLEOTIDE SEQUENCE [LARGE SCALE GENOMIC DNA]</scope>
    <source>
        <strain evidence="1 2">NRRL 12052</strain>
    </source>
</reference>
<evidence type="ECO:0000313" key="2">
    <source>
        <dbReference type="Proteomes" id="UP000054537"/>
    </source>
</evidence>
<sequence>MKLADLYVQQGKVEEAIEEYDDLIENGSGDYPDEASRSLAGLLVETGRGEELREWMVQADTHGYGVPRMYYAEFLSEEGRVDELRDLATSGDSFPEVMWFAKLLSRLGRIEELRKLTERDPSAARMELYRALAEAGAVEELKALTHQNKSRQDAHQCLLELLARQGREEEIRRMAHGGDHEARKMLIRLLAREGRNAEIAEMAAAGDPAACRHQRDRLRWILD</sequence>
<accession>A0A0A6UHI9</accession>
<dbReference type="InterPro" id="IPR011990">
    <property type="entry name" value="TPR-like_helical_dom_sf"/>
</dbReference>
<dbReference type="AlphaFoldDB" id="A0A0A6UHI9"/>
<keyword evidence="2" id="KW-1185">Reference proteome</keyword>
<gene>
    <name evidence="1" type="ORF">MB27_28020</name>
</gene>
<name>A0A0A6UHI9_ACTUT</name>
<evidence type="ECO:0000313" key="1">
    <source>
        <dbReference type="EMBL" id="KHD74563.1"/>
    </source>
</evidence>
<dbReference type="Gene3D" id="1.25.40.10">
    <property type="entry name" value="Tetratricopeptide repeat domain"/>
    <property type="match status" value="1"/>
</dbReference>
<dbReference type="Proteomes" id="UP000054537">
    <property type="component" value="Unassembled WGS sequence"/>
</dbReference>
<dbReference type="EMBL" id="JRTT01000041">
    <property type="protein sequence ID" value="KHD74563.1"/>
    <property type="molecule type" value="Genomic_DNA"/>
</dbReference>